<keyword evidence="1" id="KW-0472">Membrane</keyword>
<dbReference type="PANTHER" id="PTHR47495">
    <property type="entry name" value="ALDEHYDE DEHYDROGENASE"/>
    <property type="match status" value="1"/>
</dbReference>
<dbReference type="InterPro" id="IPR008274">
    <property type="entry name" value="AldOxase/xan_DH_MoCoBD1"/>
</dbReference>
<accession>A0A3B0TAX6</accession>
<evidence type="ECO:0000259" key="2">
    <source>
        <dbReference type="SMART" id="SM01008"/>
    </source>
</evidence>
<feature type="transmembrane region" description="Helical" evidence="1">
    <location>
        <begin position="12"/>
        <end position="32"/>
    </location>
</feature>
<dbReference type="Gene3D" id="3.90.1170.50">
    <property type="entry name" value="Aldehyde oxidase/xanthine dehydrogenase, a/b hammerhead"/>
    <property type="match status" value="1"/>
</dbReference>
<dbReference type="PIRSF" id="PIRSF036389">
    <property type="entry name" value="IOR_B"/>
    <property type="match status" value="1"/>
</dbReference>
<dbReference type="InterPro" id="IPR000674">
    <property type="entry name" value="Ald_Oxase/Xan_DH_a/b"/>
</dbReference>
<keyword evidence="3" id="KW-0560">Oxidoreductase</keyword>
<dbReference type="Gene3D" id="3.30.365.10">
    <property type="entry name" value="Aldehyde oxidase/xanthine dehydrogenase, molybdopterin binding domain"/>
    <property type="match status" value="4"/>
</dbReference>
<evidence type="ECO:0000256" key="1">
    <source>
        <dbReference type="SAM" id="Phobius"/>
    </source>
</evidence>
<reference evidence="3" key="1">
    <citation type="submission" date="2018-06" db="EMBL/GenBank/DDBJ databases">
        <authorList>
            <person name="Zhirakovskaya E."/>
        </authorList>
    </citation>
    <scope>NUCLEOTIDE SEQUENCE</scope>
</reference>
<organism evidence="3">
    <name type="scientific">hydrothermal vent metagenome</name>
    <dbReference type="NCBI Taxonomy" id="652676"/>
    <lineage>
        <taxon>unclassified sequences</taxon>
        <taxon>metagenomes</taxon>
        <taxon>ecological metagenomes</taxon>
    </lineage>
</organism>
<protein>
    <submittedName>
        <fullName evidence="3">Isoquinoline 1-oxidoreductase beta subunit</fullName>
        <ecNumber evidence="3">1.3.99.16</ecNumber>
    </submittedName>
</protein>
<dbReference type="EC" id="1.3.99.16" evidence="3"/>
<dbReference type="AlphaFoldDB" id="A0A3B0TAX6"/>
<sequence>MRKGVKKISRRKFFVKGTLGTIGVLAIGTYLFRNPIRRSIAGYLNTADAPYLGNTDTPTIWFETTADNNIVFHCPKVEMGQGAFTGLAQIAADELDVSMQQMSVVHAASASGNIDGFATGGSTSVSSLWMPLRELAATMREMIKTEAAKKLGVEVTTLSVKNGIISNGEKTMTYAEAVKGVTDWDIPDTPTLKDIKDYKFVGKPIARVDLKDKVYGKPMFGMDATMPNMLFGAVVRPTSVGAAYVSANTSKAENMPGVIKIVKEDDFVGVIANSRMEAENAKNAIEVTWDIPKKWQTADIEAMIEIGKGEPFVIQKEGNSESILEDDKNIVVSEFKSPIGAHAQLEPNGALAFVEENKATIMMSTQVIKITRAEIAKRLGFDDNQVNIVPTFLGGGFGRRLHTPNGIQAAILSKAIGKPVKCFFDRKEEFQNDTFRPPTHHVLKAKLNTDGLIEAIEHSVSSGDVAFGSPMLPRIAEPILGADIGAWRGGMIQYGKIPHYRAISWRVKLPFATSWWRSLGLLANTFAIESFMDELALKSAKDPVQFRLDQIQDDEKGHRLKEVIKAVVEKSNYKNEALNGRAMGFACSTDVNTPCAQVAEVSIENNQIKVHKVTCAIDPGMAVNPDQIRAQCEGAIIMGMSASMHERMFVENGQLRPTIYGPYKMALMKDTPKEIDVVILENADVPGAVGEPPLGPIGAAIANGVFRLTGKRLREMPFKLA</sequence>
<dbReference type="Pfam" id="PF20256">
    <property type="entry name" value="MoCoBD_2"/>
    <property type="match status" value="1"/>
</dbReference>
<dbReference type="EMBL" id="UOEL01000069">
    <property type="protein sequence ID" value="VAW11662.1"/>
    <property type="molecule type" value="Genomic_DNA"/>
</dbReference>
<evidence type="ECO:0000313" key="3">
    <source>
        <dbReference type="EMBL" id="VAW11662.1"/>
    </source>
</evidence>
<dbReference type="GO" id="GO:0047121">
    <property type="term" value="F:isoquinoline 1-oxidoreductase activity"/>
    <property type="evidence" value="ECO:0007669"/>
    <property type="project" value="UniProtKB-EC"/>
</dbReference>
<dbReference type="SUPFAM" id="SSF56003">
    <property type="entry name" value="Molybdenum cofactor-binding domain"/>
    <property type="match status" value="2"/>
</dbReference>
<dbReference type="InterPro" id="IPR012368">
    <property type="entry name" value="OxRdtase_Mopterin-bd_su_IorB"/>
</dbReference>
<dbReference type="InterPro" id="IPR037165">
    <property type="entry name" value="AldOxase/xan_DH_Mopterin-bd_sf"/>
</dbReference>
<dbReference type="Pfam" id="PF02738">
    <property type="entry name" value="MoCoBD_1"/>
    <property type="match status" value="1"/>
</dbReference>
<proteinExistence type="predicted"/>
<keyword evidence="1" id="KW-0812">Transmembrane</keyword>
<keyword evidence="1" id="KW-1133">Transmembrane helix</keyword>
<dbReference type="PANTHER" id="PTHR47495:SF2">
    <property type="entry name" value="ALDEHYDE DEHYDROGENASE"/>
    <property type="match status" value="1"/>
</dbReference>
<feature type="domain" description="Aldehyde oxidase/xanthine dehydrogenase a/b hammerhead" evidence="2">
    <location>
        <begin position="215"/>
        <end position="293"/>
    </location>
</feature>
<dbReference type="InterPro" id="IPR046867">
    <property type="entry name" value="AldOxase/xan_DH_MoCoBD2"/>
</dbReference>
<gene>
    <name evidence="3" type="ORF">MNBD_BACTEROID03-1710</name>
</gene>
<dbReference type="SMART" id="SM01008">
    <property type="entry name" value="Ald_Xan_dh_C"/>
    <property type="match status" value="1"/>
</dbReference>
<dbReference type="InterPro" id="IPR052516">
    <property type="entry name" value="N-heterocyclic_Hydroxylase"/>
</dbReference>
<name>A0A3B0TAX6_9ZZZZ</name>